<keyword evidence="4" id="KW-1185">Reference proteome</keyword>
<dbReference type="EMBL" id="JAFNEN010000990">
    <property type="protein sequence ID" value="KAG8175528.1"/>
    <property type="molecule type" value="Genomic_DNA"/>
</dbReference>
<gene>
    <name evidence="3" type="ORF">JTE90_007390</name>
</gene>
<evidence type="ECO:0000313" key="4">
    <source>
        <dbReference type="Proteomes" id="UP000827092"/>
    </source>
</evidence>
<protein>
    <recommendedName>
        <fullName evidence="2">UDENN domain-containing protein</fullName>
    </recommendedName>
</protein>
<feature type="region of interest" description="Disordered" evidence="1">
    <location>
        <begin position="1"/>
        <end position="23"/>
    </location>
</feature>
<accession>A0AAV6TV56</accession>
<feature type="compositionally biased region" description="Polar residues" evidence="1">
    <location>
        <begin position="145"/>
        <end position="166"/>
    </location>
</feature>
<dbReference type="Pfam" id="PF02141">
    <property type="entry name" value="DENN"/>
    <property type="match status" value="1"/>
</dbReference>
<evidence type="ECO:0000313" key="3">
    <source>
        <dbReference type="EMBL" id="KAG8175528.1"/>
    </source>
</evidence>
<dbReference type="InterPro" id="IPR051942">
    <property type="entry name" value="DENN_domain_containing_2"/>
</dbReference>
<dbReference type="Proteomes" id="UP000827092">
    <property type="component" value="Unassembled WGS sequence"/>
</dbReference>
<dbReference type="PROSITE" id="PS50211">
    <property type="entry name" value="DENN"/>
    <property type="match status" value="1"/>
</dbReference>
<dbReference type="PANTHER" id="PTHR15288:SF0">
    <property type="entry name" value="UDENN DOMAIN-CONTAINING PROTEIN"/>
    <property type="match status" value="1"/>
</dbReference>
<dbReference type="InterPro" id="IPR043153">
    <property type="entry name" value="DENN_C"/>
</dbReference>
<dbReference type="InterPro" id="IPR001194">
    <property type="entry name" value="cDENN_dom"/>
</dbReference>
<feature type="region of interest" description="Disordered" evidence="1">
    <location>
        <begin position="35"/>
        <end position="176"/>
    </location>
</feature>
<sequence length="818" mass="92759">MNDKAVLSSVDEPGSKNKPDFKELCKRFENLSGTEIKEEIPRTPPVPTRRKKSQTEITIKRQDPVLKNSPKYRNSTDSTPKRPISVKERSKLFETTVDVVSGSQSPKFVRQNSKSSDCDNFVPNAIPPAKPPRVFANLENDKPKNSQSTHDANKRSSVQVTSLSKSKNGDSKPRNMSFSFETETIESVFPKAPTLMSAPIIIADEDSSKVKSTSNKTGLRSYLKSTAHNLRDKVKQTKIFVDLTPTTVSPPKHYGTLKRSKSEEHIYAEPCIDRTSPRKKEDTKPVEPLHYMCTTLVKPELPPPRKTSGNVCNRVSVRNMIYSSFASVRTSAKENQNVKAPVLDASDSDVSMKAIEARIIYVKSIRQVSGSSICIAPKLYDALFIINISDGQPEVSHSFPLKVPDAYKYPLLPHICFPDSQLFKAASVYQSETFHFTLYDKGEKVLGYCLRITGWPEKSPGQQPLCLKLPTAICILSRFNAPVFYKKLLNEIEKHLTLPREKCFKYIRSLQKLGVPNAGASISIPDFTECSEEDRVVVSRPLDSHIVSSEITRTLQLLDVNVLVKCVASMLLERRVLLFSSSSSNLYNCCKALSSLLYPFNWPHMFIPVLPSCLTVHCCSELPYVLGLLSNNFNSVLDLLAEHELLIIDVDKGTILKSCSDEDTILPKKIQKALITALNLAKNMTDPTEMLRDTMISEAFVHMFVEIVGHYENHIQDQNENPTFQKEAFLKNAYSYSIQIFLQWFSETQMFDDFVNESLWRTNYRKICQASLRTCFEKRVDEYKWELSHNGEKFSRFIGKTFKNFENFGEMIIHKLKK</sequence>
<name>A0AAV6TV56_9ARAC</name>
<organism evidence="3 4">
    <name type="scientific">Oedothorax gibbosus</name>
    <dbReference type="NCBI Taxonomy" id="931172"/>
    <lineage>
        <taxon>Eukaryota</taxon>
        <taxon>Metazoa</taxon>
        <taxon>Ecdysozoa</taxon>
        <taxon>Arthropoda</taxon>
        <taxon>Chelicerata</taxon>
        <taxon>Arachnida</taxon>
        <taxon>Araneae</taxon>
        <taxon>Araneomorphae</taxon>
        <taxon>Entelegynae</taxon>
        <taxon>Araneoidea</taxon>
        <taxon>Linyphiidae</taxon>
        <taxon>Erigoninae</taxon>
        <taxon>Oedothorax</taxon>
    </lineage>
</organism>
<evidence type="ECO:0000259" key="2">
    <source>
        <dbReference type="PROSITE" id="PS50211"/>
    </source>
</evidence>
<feature type="compositionally biased region" description="Basic and acidic residues" evidence="1">
    <location>
        <begin position="13"/>
        <end position="23"/>
    </location>
</feature>
<dbReference type="PANTHER" id="PTHR15288">
    <property type="entry name" value="DENN DOMAIN-CONTAINING PROTEIN 2"/>
    <property type="match status" value="1"/>
</dbReference>
<dbReference type="Pfam" id="PF03455">
    <property type="entry name" value="dDENN"/>
    <property type="match status" value="1"/>
</dbReference>
<dbReference type="Gene3D" id="3.40.50.11500">
    <property type="match status" value="1"/>
</dbReference>
<dbReference type="Gene3D" id="3.30.450.200">
    <property type="match status" value="1"/>
</dbReference>
<dbReference type="SMART" id="SM00801">
    <property type="entry name" value="dDENN"/>
    <property type="match status" value="1"/>
</dbReference>
<dbReference type="SMART" id="SM00799">
    <property type="entry name" value="DENN"/>
    <property type="match status" value="1"/>
</dbReference>
<feature type="compositionally biased region" description="Polar residues" evidence="1">
    <location>
        <begin position="101"/>
        <end position="115"/>
    </location>
</feature>
<dbReference type="InterPro" id="IPR037516">
    <property type="entry name" value="Tripartite_DENN"/>
</dbReference>
<dbReference type="AlphaFoldDB" id="A0AAV6TV56"/>
<feature type="domain" description="UDENN" evidence="2">
    <location>
        <begin position="377"/>
        <end position="767"/>
    </location>
</feature>
<proteinExistence type="predicted"/>
<reference evidence="3 4" key="1">
    <citation type="journal article" date="2022" name="Nat. Ecol. Evol.">
        <title>A masculinizing supergene underlies an exaggerated male reproductive morph in a spider.</title>
        <authorList>
            <person name="Hendrickx F."/>
            <person name="De Corte Z."/>
            <person name="Sonet G."/>
            <person name="Van Belleghem S.M."/>
            <person name="Kostlbacher S."/>
            <person name="Vangestel C."/>
        </authorList>
    </citation>
    <scope>NUCLEOTIDE SEQUENCE [LARGE SCALE GENOMIC DNA]</scope>
    <source>
        <strain evidence="3">W744_W776</strain>
    </source>
</reference>
<comment type="caution">
    <text evidence="3">The sequence shown here is derived from an EMBL/GenBank/DDBJ whole genome shotgun (WGS) entry which is preliminary data.</text>
</comment>
<dbReference type="InterPro" id="IPR005112">
    <property type="entry name" value="dDENN_dom"/>
</dbReference>
<dbReference type="FunFam" id="3.40.50.11500:FF:000004">
    <property type="entry name" value="DENN domain-containing protein 2C isoform X1"/>
    <property type="match status" value="1"/>
</dbReference>
<evidence type="ECO:0000256" key="1">
    <source>
        <dbReference type="SAM" id="MobiDB-lite"/>
    </source>
</evidence>